<organism evidence="3 4">
    <name type="scientific">Halocynthiibacter styelae</name>
    <dbReference type="NCBI Taxonomy" id="2761955"/>
    <lineage>
        <taxon>Bacteria</taxon>
        <taxon>Pseudomonadati</taxon>
        <taxon>Pseudomonadota</taxon>
        <taxon>Alphaproteobacteria</taxon>
        <taxon>Rhodobacterales</taxon>
        <taxon>Paracoccaceae</taxon>
        <taxon>Halocynthiibacter</taxon>
    </lineage>
</organism>
<feature type="domain" description="GST N-terminal" evidence="1">
    <location>
        <begin position="1"/>
        <end position="81"/>
    </location>
</feature>
<evidence type="ECO:0000259" key="1">
    <source>
        <dbReference type="PROSITE" id="PS50404"/>
    </source>
</evidence>
<dbReference type="Pfam" id="PF14497">
    <property type="entry name" value="GST_C_3"/>
    <property type="match status" value="1"/>
</dbReference>
<dbReference type="PROSITE" id="PS50404">
    <property type="entry name" value="GST_NTER"/>
    <property type="match status" value="1"/>
</dbReference>
<dbReference type="SFLD" id="SFLDG01150">
    <property type="entry name" value="Main.1:_Beta-like"/>
    <property type="match status" value="1"/>
</dbReference>
<dbReference type="PANTHER" id="PTHR44051">
    <property type="entry name" value="GLUTATHIONE S-TRANSFERASE-RELATED"/>
    <property type="match status" value="1"/>
</dbReference>
<evidence type="ECO:0000313" key="3">
    <source>
        <dbReference type="EMBL" id="MBI1493284.1"/>
    </source>
</evidence>
<comment type="caution">
    <text evidence="3">The sequence shown here is derived from an EMBL/GenBank/DDBJ whole genome shotgun (WGS) entry which is preliminary data.</text>
</comment>
<dbReference type="InterPro" id="IPR036249">
    <property type="entry name" value="Thioredoxin-like_sf"/>
</dbReference>
<dbReference type="InterPro" id="IPR010987">
    <property type="entry name" value="Glutathione-S-Trfase_C-like"/>
</dbReference>
<protein>
    <submittedName>
        <fullName evidence="3">Glutathione S-transferase family protein</fullName>
    </submittedName>
</protein>
<dbReference type="InterPro" id="IPR004045">
    <property type="entry name" value="Glutathione_S-Trfase_N"/>
</dbReference>
<dbReference type="EMBL" id="JADCKQ010000004">
    <property type="protein sequence ID" value="MBI1493284.1"/>
    <property type="molecule type" value="Genomic_DNA"/>
</dbReference>
<dbReference type="InterPro" id="IPR004046">
    <property type="entry name" value="GST_C"/>
</dbReference>
<dbReference type="InterPro" id="IPR036282">
    <property type="entry name" value="Glutathione-S-Trfase_C_sf"/>
</dbReference>
<sequence>MIRLHHAPQARSMRVIWMLEELGLEYELVSYNFFDKSLRSAEYKALNPAGRVPALEIGNGQVICESGAAVEYLAELGEGALSRAPGTPDRAEYLDLLHYAETTGQHCANLTQAHIVLYQDWMKSPTQMGLEAKRLAVTLRRLEAQLEDGRDWMLAGGFSAVDCALAYGVFVGEKFTSLDDMPNLSAWWDRFKARPGFAKALPKEGEALIYRKDFYPPPEVGKPEETS</sequence>
<evidence type="ECO:0000313" key="4">
    <source>
        <dbReference type="Proteomes" id="UP000640583"/>
    </source>
</evidence>
<dbReference type="SUPFAM" id="SSF47616">
    <property type="entry name" value="GST C-terminal domain-like"/>
    <property type="match status" value="1"/>
</dbReference>
<name>A0A8J7LKT8_9RHOB</name>
<dbReference type="Gene3D" id="3.40.30.10">
    <property type="entry name" value="Glutaredoxin"/>
    <property type="match status" value="1"/>
</dbReference>
<dbReference type="PANTHER" id="PTHR44051:SF8">
    <property type="entry name" value="GLUTATHIONE S-TRANSFERASE GSTA"/>
    <property type="match status" value="1"/>
</dbReference>
<dbReference type="Proteomes" id="UP000640583">
    <property type="component" value="Unassembled WGS sequence"/>
</dbReference>
<proteinExistence type="predicted"/>
<dbReference type="InterPro" id="IPR040079">
    <property type="entry name" value="Glutathione_S-Trfase"/>
</dbReference>
<dbReference type="AlphaFoldDB" id="A0A8J7LKT8"/>
<gene>
    <name evidence="3" type="ORF">H1D41_06530</name>
</gene>
<dbReference type="CDD" id="cd03046">
    <property type="entry name" value="GST_N_GTT1_like"/>
    <property type="match status" value="1"/>
</dbReference>
<accession>A0A8J7LKT8</accession>
<dbReference type="Pfam" id="PF02798">
    <property type="entry name" value="GST_N"/>
    <property type="match status" value="1"/>
</dbReference>
<keyword evidence="4" id="KW-1185">Reference proteome</keyword>
<dbReference type="RefSeq" id="WP_228848135.1">
    <property type="nucleotide sequence ID" value="NZ_JADCKQ010000004.1"/>
</dbReference>
<reference evidence="3" key="1">
    <citation type="submission" date="2020-10" db="EMBL/GenBank/DDBJ databases">
        <title>Paenihalocynthiibacter styelae gen. nov., sp. nov., isolated from stalked sea squirt Styela clava.</title>
        <authorList>
            <person name="Kim Y.-O."/>
            <person name="Yoon J.-H."/>
        </authorList>
    </citation>
    <scope>NUCLEOTIDE SEQUENCE</scope>
    <source>
        <strain evidence="3">MYP1-1</strain>
    </source>
</reference>
<dbReference type="PROSITE" id="PS50405">
    <property type="entry name" value="GST_CTER"/>
    <property type="match status" value="1"/>
</dbReference>
<dbReference type="SUPFAM" id="SSF52833">
    <property type="entry name" value="Thioredoxin-like"/>
    <property type="match status" value="1"/>
</dbReference>
<dbReference type="Gene3D" id="1.20.1050.10">
    <property type="match status" value="1"/>
</dbReference>
<dbReference type="SFLD" id="SFLDS00019">
    <property type="entry name" value="Glutathione_Transferase_(cytos"/>
    <property type="match status" value="1"/>
</dbReference>
<dbReference type="SFLD" id="SFLDG00358">
    <property type="entry name" value="Main_(cytGST)"/>
    <property type="match status" value="1"/>
</dbReference>
<feature type="domain" description="GST C-terminal" evidence="2">
    <location>
        <begin position="86"/>
        <end position="220"/>
    </location>
</feature>
<evidence type="ECO:0000259" key="2">
    <source>
        <dbReference type="PROSITE" id="PS50405"/>
    </source>
</evidence>